<protein>
    <submittedName>
        <fullName evidence="1">Uncharacterized protein</fullName>
    </submittedName>
</protein>
<gene>
    <name evidence="1" type="ORF">CPJCM30710_07360</name>
</gene>
<reference evidence="1" key="1">
    <citation type="submission" date="2021-03" db="EMBL/GenBank/DDBJ databases">
        <title>Taxonomic study of Clostridium polyendosporum from meadow-gley soil under rice.</title>
        <authorList>
            <person name="Kobayashi H."/>
            <person name="Tanizawa Y."/>
            <person name="Yagura M."/>
        </authorList>
    </citation>
    <scope>NUCLEOTIDE SEQUENCE</scope>
    <source>
        <strain evidence="1">JCM 30710</strain>
    </source>
</reference>
<sequence>MNRIFLRKYNGRYSVNYPPLYTKVIVKNCIKAFIILCYPYPPLEDGEFRIKYVKIYNKL</sequence>
<accession>A0A919RX29</accession>
<dbReference type="AlphaFoldDB" id="A0A919RX29"/>
<comment type="caution">
    <text evidence="1">The sequence shown here is derived from an EMBL/GenBank/DDBJ whole genome shotgun (WGS) entry which is preliminary data.</text>
</comment>
<evidence type="ECO:0000313" key="1">
    <source>
        <dbReference type="EMBL" id="GIM28070.1"/>
    </source>
</evidence>
<name>A0A919RX29_9CLOT</name>
<keyword evidence="2" id="KW-1185">Reference proteome</keyword>
<evidence type="ECO:0000313" key="2">
    <source>
        <dbReference type="Proteomes" id="UP000679179"/>
    </source>
</evidence>
<dbReference type="EMBL" id="BOPZ01000004">
    <property type="protein sequence ID" value="GIM28070.1"/>
    <property type="molecule type" value="Genomic_DNA"/>
</dbReference>
<organism evidence="1 2">
    <name type="scientific">Clostridium polyendosporum</name>
    <dbReference type="NCBI Taxonomy" id="69208"/>
    <lineage>
        <taxon>Bacteria</taxon>
        <taxon>Bacillati</taxon>
        <taxon>Bacillota</taxon>
        <taxon>Clostridia</taxon>
        <taxon>Eubacteriales</taxon>
        <taxon>Clostridiaceae</taxon>
        <taxon>Clostridium</taxon>
    </lineage>
</organism>
<dbReference type="Proteomes" id="UP000679179">
    <property type="component" value="Unassembled WGS sequence"/>
</dbReference>
<proteinExistence type="predicted"/>